<protein>
    <submittedName>
        <fullName evidence="9">TolC family protein</fullName>
    </submittedName>
</protein>
<organism evidence="9 10">
    <name type="scientific">Arundinibacter roseus</name>
    <dbReference type="NCBI Taxonomy" id="2070510"/>
    <lineage>
        <taxon>Bacteria</taxon>
        <taxon>Pseudomonadati</taxon>
        <taxon>Bacteroidota</taxon>
        <taxon>Cytophagia</taxon>
        <taxon>Cytophagales</taxon>
        <taxon>Spirosomataceae</taxon>
        <taxon>Arundinibacter</taxon>
    </lineage>
</organism>
<dbReference type="Gene3D" id="1.20.1600.10">
    <property type="entry name" value="Outer membrane efflux proteins (OEP)"/>
    <property type="match status" value="1"/>
</dbReference>
<dbReference type="RefSeq" id="WP_132115795.1">
    <property type="nucleotide sequence ID" value="NZ_SMJU01000004.1"/>
</dbReference>
<evidence type="ECO:0000313" key="10">
    <source>
        <dbReference type="Proteomes" id="UP000295706"/>
    </source>
</evidence>
<evidence type="ECO:0000256" key="8">
    <source>
        <dbReference type="SAM" id="SignalP"/>
    </source>
</evidence>
<evidence type="ECO:0000256" key="1">
    <source>
        <dbReference type="ARBA" id="ARBA00004442"/>
    </source>
</evidence>
<dbReference type="Pfam" id="PF02321">
    <property type="entry name" value="OEP"/>
    <property type="match status" value="2"/>
</dbReference>
<dbReference type="Proteomes" id="UP000295706">
    <property type="component" value="Unassembled WGS sequence"/>
</dbReference>
<accession>A0A4R4KIX7</accession>
<evidence type="ECO:0000256" key="4">
    <source>
        <dbReference type="ARBA" id="ARBA00022452"/>
    </source>
</evidence>
<feature type="chain" id="PRO_5020632273" evidence="8">
    <location>
        <begin position="21"/>
        <end position="437"/>
    </location>
</feature>
<dbReference type="OrthoDB" id="921552at2"/>
<dbReference type="GO" id="GO:0009279">
    <property type="term" value="C:cell outer membrane"/>
    <property type="evidence" value="ECO:0007669"/>
    <property type="project" value="UniProtKB-SubCell"/>
</dbReference>
<keyword evidence="3" id="KW-0813">Transport</keyword>
<comment type="subcellular location">
    <subcellularLocation>
        <location evidence="1">Cell outer membrane</location>
    </subcellularLocation>
</comment>
<dbReference type="InterPro" id="IPR003423">
    <property type="entry name" value="OMP_efflux"/>
</dbReference>
<gene>
    <name evidence="9" type="ORF">EZE20_06615</name>
</gene>
<keyword evidence="8" id="KW-0732">Signal</keyword>
<evidence type="ECO:0000256" key="3">
    <source>
        <dbReference type="ARBA" id="ARBA00022448"/>
    </source>
</evidence>
<dbReference type="PANTHER" id="PTHR30026">
    <property type="entry name" value="OUTER MEMBRANE PROTEIN TOLC"/>
    <property type="match status" value="1"/>
</dbReference>
<dbReference type="AlphaFoldDB" id="A0A4R4KIX7"/>
<dbReference type="GO" id="GO:0015562">
    <property type="term" value="F:efflux transmembrane transporter activity"/>
    <property type="evidence" value="ECO:0007669"/>
    <property type="project" value="InterPro"/>
</dbReference>
<evidence type="ECO:0000313" key="9">
    <source>
        <dbReference type="EMBL" id="TDB66792.1"/>
    </source>
</evidence>
<evidence type="ECO:0000256" key="7">
    <source>
        <dbReference type="ARBA" id="ARBA00023237"/>
    </source>
</evidence>
<dbReference type="SUPFAM" id="SSF56954">
    <property type="entry name" value="Outer membrane efflux proteins (OEP)"/>
    <property type="match status" value="1"/>
</dbReference>
<keyword evidence="7" id="KW-0998">Cell outer membrane</keyword>
<dbReference type="EMBL" id="SMJU01000004">
    <property type="protein sequence ID" value="TDB66792.1"/>
    <property type="molecule type" value="Genomic_DNA"/>
</dbReference>
<keyword evidence="6" id="KW-0472">Membrane</keyword>
<dbReference type="GO" id="GO:1990281">
    <property type="term" value="C:efflux pump complex"/>
    <property type="evidence" value="ECO:0007669"/>
    <property type="project" value="TreeGrafter"/>
</dbReference>
<keyword evidence="5" id="KW-0812">Transmembrane</keyword>
<sequence>MRTKIILTAFVLLRGLAVGAQSIDSTTIQSLEELWRIALQKNGNQQVYTLQRQKAEADYKTARSFLYPQAGASFNGLDFLELATTPVPGELVGQPGTTLDLQFGKKYQYNAGLTMTKGLFDWQKKFQAQAAKENIALTGAQQGAFEQSLKTQLAQYYYSWQVANASTDIFSKDLALADSILKLANQKFSQGLIPITPVNKAQIDYNNVLQNIYQSEELKQLALSNIKKLTGIELENDLVLRQETDLVRLYTNVPELGIDRNLLVYPHSIASADHQSKAARAAFYPSLSLMSYTGSQQFRSDFGLSLQSSSWSGYRYLGLNLNVPLFTGFATKNKLQSATIQKQIVEVQFKDAQKQSAINDNALKTSFSNYLSMTNNSKKTFELFGENLELARQQYAEGLISVDSYLKSFEDYLSAENMYLNSLSNLLMVQASVNARK</sequence>
<name>A0A4R4KIX7_9BACT</name>
<evidence type="ECO:0000256" key="5">
    <source>
        <dbReference type="ARBA" id="ARBA00022692"/>
    </source>
</evidence>
<feature type="signal peptide" evidence="8">
    <location>
        <begin position="1"/>
        <end position="20"/>
    </location>
</feature>
<keyword evidence="10" id="KW-1185">Reference proteome</keyword>
<keyword evidence="4" id="KW-1134">Transmembrane beta strand</keyword>
<proteinExistence type="inferred from homology"/>
<reference evidence="9 10" key="1">
    <citation type="submission" date="2019-02" db="EMBL/GenBank/DDBJ databases">
        <title>Arundinibacter roseus gen. nov., sp. nov., a new member of the family Cytophagaceae.</title>
        <authorList>
            <person name="Szuroczki S."/>
            <person name="Khayer B."/>
            <person name="Sproer C."/>
            <person name="Toumi M."/>
            <person name="Szabo A."/>
            <person name="Felfoldi T."/>
            <person name="Schumann P."/>
            <person name="Toth E."/>
        </authorList>
    </citation>
    <scope>NUCLEOTIDE SEQUENCE [LARGE SCALE GENOMIC DNA]</scope>
    <source>
        <strain evidence="9 10">DMA-k-7a</strain>
    </source>
</reference>
<evidence type="ECO:0000256" key="6">
    <source>
        <dbReference type="ARBA" id="ARBA00023136"/>
    </source>
</evidence>
<comment type="similarity">
    <text evidence="2">Belongs to the outer membrane factor (OMF) (TC 1.B.17) family.</text>
</comment>
<dbReference type="GO" id="GO:0015288">
    <property type="term" value="F:porin activity"/>
    <property type="evidence" value="ECO:0007669"/>
    <property type="project" value="TreeGrafter"/>
</dbReference>
<evidence type="ECO:0000256" key="2">
    <source>
        <dbReference type="ARBA" id="ARBA00007613"/>
    </source>
</evidence>
<comment type="caution">
    <text evidence="9">The sequence shown here is derived from an EMBL/GenBank/DDBJ whole genome shotgun (WGS) entry which is preliminary data.</text>
</comment>
<dbReference type="PANTHER" id="PTHR30026:SF20">
    <property type="entry name" value="OUTER MEMBRANE PROTEIN TOLC"/>
    <property type="match status" value="1"/>
</dbReference>
<dbReference type="InterPro" id="IPR051906">
    <property type="entry name" value="TolC-like"/>
</dbReference>